<gene>
    <name evidence="1" type="ORF">MLD38_029845</name>
</gene>
<protein>
    <submittedName>
        <fullName evidence="1">Uncharacterized protein</fullName>
    </submittedName>
</protein>
<comment type="caution">
    <text evidence="1">The sequence shown here is derived from an EMBL/GenBank/DDBJ whole genome shotgun (WGS) entry which is preliminary data.</text>
</comment>
<accession>A0ACB9NAI8</accession>
<reference evidence="2" key="1">
    <citation type="journal article" date="2023" name="Front. Plant Sci.">
        <title>Chromosomal-level genome assembly of Melastoma candidum provides insights into trichome evolution.</title>
        <authorList>
            <person name="Zhong Y."/>
            <person name="Wu W."/>
            <person name="Sun C."/>
            <person name="Zou P."/>
            <person name="Liu Y."/>
            <person name="Dai S."/>
            <person name="Zhou R."/>
        </authorList>
    </citation>
    <scope>NUCLEOTIDE SEQUENCE [LARGE SCALE GENOMIC DNA]</scope>
</reference>
<keyword evidence="2" id="KW-1185">Reference proteome</keyword>
<name>A0ACB9NAI8_9MYRT</name>
<dbReference type="EMBL" id="CM042887">
    <property type="protein sequence ID" value="KAI4331685.1"/>
    <property type="molecule type" value="Genomic_DNA"/>
</dbReference>
<sequence length="374" mass="39988">MATDHAAFVLRDGEFWLPPQFLSDDEPRIQPPVPSCGAAGGRFFPPVDYGNGCGHSTLTSPGDSVVGSADVSDNEEDFISDLTRKVAQSTLEDDFAPLHSKGLFPAGSPKSTLCGACGCGRVHGRGSPNVFAQMKPVQPPTLDVLYHAAGKVANMRRCQEQQQMDHARHLQQRLRLIRMHNLKAGELHYPNQAPSHLSALQLSYLLGGNGSKDSNAVTGMSPAWPTLQQAQQPRLFQGNANSNGGSAGMRAVFLGSSNGARRGSSGTGVFLPRRAGADPEPKRKQGCSTVLIPAKVVQALNLNLGEMNTPAPLSSSLNVRPESHFGGSTSTDGGRRIRSGYYQPGHQQQQQRAANLHGQTAAHPELSLPSEWTY</sequence>
<evidence type="ECO:0000313" key="1">
    <source>
        <dbReference type="EMBL" id="KAI4331685.1"/>
    </source>
</evidence>
<organism evidence="1 2">
    <name type="scientific">Melastoma candidum</name>
    <dbReference type="NCBI Taxonomy" id="119954"/>
    <lineage>
        <taxon>Eukaryota</taxon>
        <taxon>Viridiplantae</taxon>
        <taxon>Streptophyta</taxon>
        <taxon>Embryophyta</taxon>
        <taxon>Tracheophyta</taxon>
        <taxon>Spermatophyta</taxon>
        <taxon>Magnoliopsida</taxon>
        <taxon>eudicotyledons</taxon>
        <taxon>Gunneridae</taxon>
        <taxon>Pentapetalae</taxon>
        <taxon>rosids</taxon>
        <taxon>malvids</taxon>
        <taxon>Myrtales</taxon>
        <taxon>Melastomataceae</taxon>
        <taxon>Melastomatoideae</taxon>
        <taxon>Melastomateae</taxon>
        <taxon>Melastoma</taxon>
    </lineage>
</organism>
<dbReference type="Proteomes" id="UP001057402">
    <property type="component" value="Chromosome 8"/>
</dbReference>
<evidence type="ECO:0000313" key="2">
    <source>
        <dbReference type="Proteomes" id="UP001057402"/>
    </source>
</evidence>
<proteinExistence type="predicted"/>